<evidence type="ECO:0000259" key="4">
    <source>
        <dbReference type="PROSITE" id="PS50158"/>
    </source>
</evidence>
<evidence type="ECO:0000256" key="3">
    <source>
        <dbReference type="SAM" id="MobiDB-lite"/>
    </source>
</evidence>
<protein>
    <recommendedName>
        <fullName evidence="4">CCHC-type domain-containing protein</fullName>
    </recommendedName>
</protein>
<dbReference type="InterPro" id="IPR036875">
    <property type="entry name" value="Znf_CCHC_sf"/>
</dbReference>
<feature type="region of interest" description="Disordered" evidence="3">
    <location>
        <begin position="118"/>
        <end position="137"/>
    </location>
</feature>
<dbReference type="SMART" id="SM00343">
    <property type="entry name" value="ZnF_C2HC"/>
    <property type="match status" value="2"/>
</dbReference>
<feature type="domain" description="CCHC-type" evidence="4">
    <location>
        <begin position="510"/>
        <end position="525"/>
    </location>
</feature>
<name>A0A6H5IUZ4_9HYME</name>
<keyword evidence="1" id="KW-0862">Zinc</keyword>
<feature type="coiled-coil region" evidence="2">
    <location>
        <begin position="208"/>
        <end position="235"/>
    </location>
</feature>
<evidence type="ECO:0000313" key="5">
    <source>
        <dbReference type="EMBL" id="CAB0042189.1"/>
    </source>
</evidence>
<dbReference type="OrthoDB" id="7696379at2759"/>
<gene>
    <name evidence="5" type="ORF">TBRA_LOCUS13821</name>
</gene>
<dbReference type="EMBL" id="CADCXV010001166">
    <property type="protein sequence ID" value="CAB0042189.1"/>
    <property type="molecule type" value="Genomic_DNA"/>
</dbReference>
<proteinExistence type="predicted"/>
<dbReference type="Gene3D" id="4.10.60.10">
    <property type="entry name" value="Zinc finger, CCHC-type"/>
    <property type="match status" value="1"/>
</dbReference>
<dbReference type="Pfam" id="PF00098">
    <property type="entry name" value="zf-CCHC"/>
    <property type="match status" value="1"/>
</dbReference>
<dbReference type="GO" id="GO:0003676">
    <property type="term" value="F:nucleic acid binding"/>
    <property type="evidence" value="ECO:0007669"/>
    <property type="project" value="InterPro"/>
</dbReference>
<organism evidence="5 6">
    <name type="scientific">Trichogramma brassicae</name>
    <dbReference type="NCBI Taxonomy" id="86971"/>
    <lineage>
        <taxon>Eukaryota</taxon>
        <taxon>Metazoa</taxon>
        <taxon>Ecdysozoa</taxon>
        <taxon>Arthropoda</taxon>
        <taxon>Hexapoda</taxon>
        <taxon>Insecta</taxon>
        <taxon>Pterygota</taxon>
        <taxon>Neoptera</taxon>
        <taxon>Endopterygota</taxon>
        <taxon>Hymenoptera</taxon>
        <taxon>Apocrita</taxon>
        <taxon>Proctotrupomorpha</taxon>
        <taxon>Chalcidoidea</taxon>
        <taxon>Trichogrammatidae</taxon>
        <taxon>Trichogramma</taxon>
    </lineage>
</organism>
<keyword evidence="6" id="KW-1185">Reference proteome</keyword>
<evidence type="ECO:0000313" key="6">
    <source>
        <dbReference type="Proteomes" id="UP000479190"/>
    </source>
</evidence>
<accession>A0A6H5IUZ4</accession>
<dbReference type="GO" id="GO:0008270">
    <property type="term" value="F:zinc ion binding"/>
    <property type="evidence" value="ECO:0007669"/>
    <property type="project" value="UniProtKB-KW"/>
</dbReference>
<keyword evidence="1" id="KW-0479">Metal-binding</keyword>
<keyword evidence="2" id="KW-0175">Coiled coil</keyword>
<dbReference type="PROSITE" id="PS50158">
    <property type="entry name" value="ZF_CCHC"/>
    <property type="match status" value="1"/>
</dbReference>
<evidence type="ECO:0000256" key="2">
    <source>
        <dbReference type="SAM" id="Coils"/>
    </source>
</evidence>
<dbReference type="AlphaFoldDB" id="A0A6H5IUZ4"/>
<dbReference type="SUPFAM" id="SSF57756">
    <property type="entry name" value="Retrovirus zinc finger-like domains"/>
    <property type="match status" value="1"/>
</dbReference>
<dbReference type="Proteomes" id="UP000479190">
    <property type="component" value="Unassembled WGS sequence"/>
</dbReference>
<reference evidence="5 6" key="1">
    <citation type="submission" date="2020-02" db="EMBL/GenBank/DDBJ databases">
        <authorList>
            <person name="Ferguson B K."/>
        </authorList>
    </citation>
    <scope>NUCLEOTIDE SEQUENCE [LARGE SCALE GENOMIC DNA]</scope>
</reference>
<dbReference type="InterPro" id="IPR001878">
    <property type="entry name" value="Znf_CCHC"/>
</dbReference>
<evidence type="ECO:0000256" key="1">
    <source>
        <dbReference type="PROSITE-ProRule" id="PRU00047"/>
    </source>
</evidence>
<keyword evidence="1" id="KW-0863">Zinc-finger</keyword>
<sequence>MTGVSLTRNCRVHSKSNIIKPAMPTVIIQMGKPILLKAFRRIKPMFKTTNPINDRAVKHEEQTKNNFENGIAVKCKKYRAQILKMRNTKQSPIRQIHDPTDSSTELNAVYNDIANEQETPTPAENGAGGGENTDDNQAKTLNGTMLDMITNLNARVAGKSTPRVKESVTYLNPKFLLQQNSGLEDRIKGVRNLIDMSHKNSNKRVTYQLEVNQRMKNLEAEVKKKMDKFDKYCQQLEASSVRNDTLQSNEASRDWISQIIKDEISKVKAGYESLNKSDKIRIELPGGTNSGSRRDYKLTHEWSYELFMDLLTSELALCDLMDVIDPTTSRDKQISEEQLEKNKIRVRDIIINRIDISYYSKVAHLRDPIKLLAKIKDLKLNETNITPSVLRKRLFNIRYQPNQETASEFWDRFDNIVRMYNQSHGVQELSEYEVREALFDAIAFPLPSVRETQFLHKHSTGKLFNIEQLKDYIVQQEATKLEKKEVEKFQSSTTPTTARMAMTREQDKVCYTCGNKGHLAKDCTRKGPMCYRCIRYENHMSLECPYTEEEAFRSF</sequence>